<dbReference type="Pfam" id="PF26080">
    <property type="entry name" value="CUB_animal"/>
    <property type="match status" value="1"/>
</dbReference>
<dbReference type="AlphaFoldDB" id="A0A034WEI4"/>
<evidence type="ECO:0000313" key="3">
    <source>
        <dbReference type="EMBL" id="JAC53109.1"/>
    </source>
</evidence>
<name>A0A034WEI4_BACDO</name>
<dbReference type="OrthoDB" id="6378913at2759"/>
<organism evidence="3">
    <name type="scientific">Bactrocera dorsalis</name>
    <name type="common">Oriental fruit fly</name>
    <name type="synonym">Dacus dorsalis</name>
    <dbReference type="NCBI Taxonomy" id="27457"/>
    <lineage>
        <taxon>Eukaryota</taxon>
        <taxon>Metazoa</taxon>
        <taxon>Ecdysozoa</taxon>
        <taxon>Arthropoda</taxon>
        <taxon>Hexapoda</taxon>
        <taxon>Insecta</taxon>
        <taxon>Pterygota</taxon>
        <taxon>Neoptera</taxon>
        <taxon>Endopterygota</taxon>
        <taxon>Diptera</taxon>
        <taxon>Brachycera</taxon>
        <taxon>Muscomorpha</taxon>
        <taxon>Tephritoidea</taxon>
        <taxon>Tephritidae</taxon>
        <taxon>Bactrocera</taxon>
        <taxon>Bactrocera</taxon>
    </lineage>
</organism>
<evidence type="ECO:0000256" key="1">
    <source>
        <dbReference type="SAM" id="SignalP"/>
    </source>
</evidence>
<feature type="domain" description="CUB" evidence="2">
    <location>
        <begin position="261"/>
        <end position="396"/>
    </location>
</feature>
<dbReference type="InterPro" id="IPR058698">
    <property type="entry name" value="CUB_metazoa"/>
</dbReference>
<dbReference type="PANTHER" id="PTHR33236">
    <property type="entry name" value="INTRAFLAGELLAR TRANSPORT PROTEIN 122 FAMILY PROTEIN-RELATED"/>
    <property type="match status" value="1"/>
</dbReference>
<evidence type="ECO:0000259" key="2">
    <source>
        <dbReference type="Pfam" id="PF26080"/>
    </source>
</evidence>
<proteinExistence type="predicted"/>
<accession>A0A034WEI4</accession>
<protein>
    <recommendedName>
        <fullName evidence="2">CUB domain-containing protein</fullName>
    </recommendedName>
</protein>
<reference evidence="3" key="1">
    <citation type="journal article" date="2014" name="BMC Genomics">
        <title>Characterizing the developmental transcriptome of the oriental fruit fly, Bactrocera dorsalis (Diptera: Tephritidae) through comparative genomic analysis with Drosophila melanogaster utilizing modENCODE datasets.</title>
        <authorList>
            <person name="Geib S.M."/>
            <person name="Calla B."/>
            <person name="Hall B."/>
            <person name="Hou S."/>
            <person name="Manoukis N.C."/>
        </authorList>
    </citation>
    <scope>NUCLEOTIDE SEQUENCE</scope>
    <source>
        <strain evidence="3">Punador</strain>
    </source>
</reference>
<dbReference type="EMBL" id="GAKP01005843">
    <property type="protein sequence ID" value="JAC53109.1"/>
    <property type="molecule type" value="Transcribed_RNA"/>
</dbReference>
<dbReference type="Gene3D" id="2.60.120.290">
    <property type="entry name" value="Spermadhesin, CUB domain"/>
    <property type="match status" value="1"/>
</dbReference>
<feature type="signal peptide" evidence="1">
    <location>
        <begin position="1"/>
        <end position="21"/>
    </location>
</feature>
<dbReference type="SUPFAM" id="SSF49854">
    <property type="entry name" value="Spermadhesin, CUB domain"/>
    <property type="match status" value="1"/>
</dbReference>
<dbReference type="InterPro" id="IPR035914">
    <property type="entry name" value="Sperma_CUB_dom_sf"/>
</dbReference>
<feature type="chain" id="PRO_5001557797" description="CUB domain-containing protein" evidence="1">
    <location>
        <begin position="22"/>
        <end position="401"/>
    </location>
</feature>
<keyword evidence="1" id="KW-0732">Signal</keyword>
<sequence>MVPSLWKIIALVLICAHTIRCALWKDNVFYNNVNASYAYSYKPTQDMDDSSMFRQARRSAASDACTTNEGTSGTCLSRFNCMRQGGIPKGYCSTYGVCCETNLQCGQVSSSKRIIIKNPVQLPTVCQYVITPYSSNVCQLLIEFEQFELNQPTNDATLGTSTCGDRFLVGDFTLCGENSGQHIYLPYDVAAGATQVTLEFSFPTKWAQSSWNLIVTQLECPQPKKRFGASNMVMPFMGQTNLQDLRKIFSAKHSDWELLAPPGCSQYFRQPTGTIKSFGDIYYMENLHYTICIRPLPGPSVIEYTVNKFSLSSEQTDSFYDENCHPLILTDGRQNDYLMIWNAMFKDDATMQPTYFCGQALSAGQELVATAPYQMYFNSDDQWSSVETGFSISYRVKSAIS</sequence>
<dbReference type="PANTHER" id="PTHR33236:SF12">
    <property type="entry name" value="CUB DOMAIN-CONTAINING PROTEIN-RELATED"/>
    <property type="match status" value="1"/>
</dbReference>